<sequence>MSQYSKDDKFIVEKYIEISEFEKLKQSKCDTCCSGFHSDDSYFMAAVVACIEGNVQFCPEEKTWNAWLGNKEINFKPGADAYIFLSIYDFVKNNKSFFSFITKYFDLWHSKRHSDYTYDEYHKRELKGNFHELTTLINNDLEQAFLHKDYEVASQYFEFKKYLSTGIEKNLIYS</sequence>
<comment type="caution">
    <text evidence="1">The sequence shown here is derived from an EMBL/GenBank/DDBJ whole genome shotgun (WGS) entry which is preliminary data.</text>
</comment>
<gene>
    <name evidence="1" type="ORF">LY60_01766</name>
</gene>
<accession>A0A562JCF3</accession>
<dbReference type="EMBL" id="VLKH01000004">
    <property type="protein sequence ID" value="TWH80504.1"/>
    <property type="molecule type" value="Genomic_DNA"/>
</dbReference>
<evidence type="ECO:0000313" key="1">
    <source>
        <dbReference type="EMBL" id="TWH80504.1"/>
    </source>
</evidence>
<name>A0A562JCF3_9FIRM</name>
<evidence type="ECO:0000313" key="2">
    <source>
        <dbReference type="Proteomes" id="UP000315343"/>
    </source>
</evidence>
<protein>
    <submittedName>
        <fullName evidence="1">Uncharacterized protein</fullName>
    </submittedName>
</protein>
<proteinExistence type="predicted"/>
<organism evidence="1 2">
    <name type="scientific">Sedimentibacter saalensis</name>
    <dbReference type="NCBI Taxonomy" id="130788"/>
    <lineage>
        <taxon>Bacteria</taxon>
        <taxon>Bacillati</taxon>
        <taxon>Bacillota</taxon>
        <taxon>Tissierellia</taxon>
        <taxon>Sedimentibacter</taxon>
    </lineage>
</organism>
<reference evidence="1 2" key="1">
    <citation type="submission" date="2019-07" db="EMBL/GenBank/DDBJ databases">
        <title>Genomic Encyclopedia of Type Strains, Phase I: the one thousand microbial genomes (KMG-I) project.</title>
        <authorList>
            <person name="Kyrpides N."/>
        </authorList>
    </citation>
    <scope>NUCLEOTIDE SEQUENCE [LARGE SCALE GENOMIC DNA]</scope>
    <source>
        <strain evidence="1 2">DSM 13558</strain>
    </source>
</reference>
<dbReference type="AlphaFoldDB" id="A0A562JCF3"/>
<dbReference type="Proteomes" id="UP000315343">
    <property type="component" value="Unassembled WGS sequence"/>
</dbReference>
<dbReference type="RefSeq" id="WP_145082433.1">
    <property type="nucleotide sequence ID" value="NZ_JAYFNS010000052.1"/>
</dbReference>
<keyword evidence="2" id="KW-1185">Reference proteome</keyword>